<proteinExistence type="inferred from homology"/>
<gene>
    <name evidence="5" type="primary">truB</name>
    <name evidence="8" type="ORF">GGR27_000555</name>
</gene>
<keyword evidence="4 5" id="KW-0413">Isomerase</keyword>
<accession>A0ABX0X757</accession>
<evidence type="ECO:0000256" key="5">
    <source>
        <dbReference type="HAMAP-Rule" id="MF_01080"/>
    </source>
</evidence>
<evidence type="ECO:0000256" key="2">
    <source>
        <dbReference type="ARBA" id="ARBA00005642"/>
    </source>
</evidence>
<comment type="catalytic activity">
    <reaction evidence="1 5">
        <text>uridine(55) in tRNA = pseudouridine(55) in tRNA</text>
        <dbReference type="Rhea" id="RHEA:42532"/>
        <dbReference type="Rhea" id="RHEA-COMP:10101"/>
        <dbReference type="Rhea" id="RHEA-COMP:10102"/>
        <dbReference type="ChEBI" id="CHEBI:65314"/>
        <dbReference type="ChEBI" id="CHEBI:65315"/>
        <dbReference type="EC" id="5.4.99.25"/>
    </reaction>
</comment>
<keyword evidence="9" id="KW-1185">Reference proteome</keyword>
<dbReference type="SUPFAM" id="SSF55120">
    <property type="entry name" value="Pseudouridine synthase"/>
    <property type="match status" value="1"/>
</dbReference>
<protein>
    <recommendedName>
        <fullName evidence="5">tRNA pseudouridine synthase B</fullName>
        <ecNumber evidence="5">5.4.99.25</ecNumber>
    </recommendedName>
    <alternativeName>
        <fullName evidence="5">tRNA pseudouridine(55) synthase</fullName>
        <shortName evidence="5">Psi55 synthase</shortName>
    </alternativeName>
    <alternativeName>
        <fullName evidence="5">tRNA pseudouridylate synthase</fullName>
    </alternativeName>
    <alternativeName>
        <fullName evidence="5">tRNA-uridine isomerase</fullName>
    </alternativeName>
</protein>
<evidence type="ECO:0000259" key="6">
    <source>
        <dbReference type="Pfam" id="PF01509"/>
    </source>
</evidence>
<dbReference type="EC" id="5.4.99.25" evidence="5"/>
<dbReference type="Pfam" id="PF16198">
    <property type="entry name" value="TruB_C_2"/>
    <property type="match status" value="1"/>
</dbReference>
<feature type="domain" description="tRNA pseudouridylate synthase B C-terminal" evidence="7">
    <location>
        <begin position="194"/>
        <end position="236"/>
    </location>
</feature>
<sequence>MSNLPEPSLQPPFTFQDGTLFLVNKPKGWTSFDVVNKLRWKIRKKLGLKKFKVGHAGTLDPMATGMLNICTGKWTKRLQELQGLDKTYTGTITLGATTASYDAEEPINETFPTDHITEEMIRQAAIDLTGDLQQLPPIFSAIKVGGQPLYKKARRGESVEVKPRPVTVHEFEITRIELPEVDFVISCSKGTYIRSLAYDLGKSLDSGGYLTALRRTVVGPYLEENMWNLEELLTAIGDRDIV</sequence>
<dbReference type="InterPro" id="IPR020103">
    <property type="entry name" value="PsdUridine_synth_cat_dom_sf"/>
</dbReference>
<dbReference type="RefSeq" id="WP_168035848.1">
    <property type="nucleotide sequence ID" value="NZ_JAATJH010000001.1"/>
</dbReference>
<evidence type="ECO:0000256" key="4">
    <source>
        <dbReference type="ARBA" id="ARBA00023235"/>
    </source>
</evidence>
<dbReference type="NCBIfam" id="TIGR00431">
    <property type="entry name" value="TruB"/>
    <property type="match status" value="1"/>
</dbReference>
<dbReference type="Proteomes" id="UP000770785">
    <property type="component" value="Unassembled WGS sequence"/>
</dbReference>
<evidence type="ECO:0000256" key="1">
    <source>
        <dbReference type="ARBA" id="ARBA00000385"/>
    </source>
</evidence>
<dbReference type="Gene3D" id="3.30.2350.10">
    <property type="entry name" value="Pseudouridine synthase"/>
    <property type="match status" value="1"/>
</dbReference>
<dbReference type="InterPro" id="IPR032819">
    <property type="entry name" value="TruB_C"/>
</dbReference>
<evidence type="ECO:0000313" key="8">
    <source>
        <dbReference type="EMBL" id="NJC25074.1"/>
    </source>
</evidence>
<dbReference type="HAMAP" id="MF_01080">
    <property type="entry name" value="TruB_bact"/>
    <property type="match status" value="1"/>
</dbReference>
<comment type="similarity">
    <text evidence="2 5">Belongs to the pseudouridine synthase TruB family. Type 1 subfamily.</text>
</comment>
<dbReference type="GO" id="GO:0160148">
    <property type="term" value="F:tRNA pseudouridine(55) synthase activity"/>
    <property type="evidence" value="ECO:0007669"/>
    <property type="project" value="UniProtKB-EC"/>
</dbReference>
<dbReference type="Pfam" id="PF01509">
    <property type="entry name" value="TruB_N"/>
    <property type="match status" value="1"/>
</dbReference>
<dbReference type="PANTHER" id="PTHR13767:SF2">
    <property type="entry name" value="PSEUDOURIDYLATE SYNTHASE TRUB1"/>
    <property type="match status" value="1"/>
</dbReference>
<dbReference type="PANTHER" id="PTHR13767">
    <property type="entry name" value="TRNA-PSEUDOURIDINE SYNTHASE"/>
    <property type="match status" value="1"/>
</dbReference>
<dbReference type="InterPro" id="IPR014780">
    <property type="entry name" value="tRNA_psdUridine_synth_TruB"/>
</dbReference>
<comment type="function">
    <text evidence="5">Responsible for synthesis of pseudouridine from uracil-55 in the psi GC loop of transfer RNAs.</text>
</comment>
<feature type="domain" description="Pseudouridine synthase II N-terminal" evidence="6">
    <location>
        <begin position="44"/>
        <end position="193"/>
    </location>
</feature>
<evidence type="ECO:0000256" key="3">
    <source>
        <dbReference type="ARBA" id="ARBA00022694"/>
    </source>
</evidence>
<reference evidence="8 9" key="1">
    <citation type="submission" date="2020-03" db="EMBL/GenBank/DDBJ databases">
        <title>Genomic Encyclopedia of Type Strains, Phase IV (KMG-IV): sequencing the most valuable type-strain genomes for metagenomic binning, comparative biology and taxonomic classification.</title>
        <authorList>
            <person name="Goeker M."/>
        </authorList>
    </citation>
    <scope>NUCLEOTIDE SEQUENCE [LARGE SCALE GENOMIC DNA]</scope>
    <source>
        <strain evidence="8 9">DSM 105096</strain>
    </source>
</reference>
<dbReference type="InterPro" id="IPR002501">
    <property type="entry name" value="PsdUridine_synth_N"/>
</dbReference>
<evidence type="ECO:0000259" key="7">
    <source>
        <dbReference type="Pfam" id="PF16198"/>
    </source>
</evidence>
<evidence type="ECO:0000313" key="9">
    <source>
        <dbReference type="Proteomes" id="UP000770785"/>
    </source>
</evidence>
<feature type="active site" description="Nucleophile" evidence="5">
    <location>
        <position position="60"/>
    </location>
</feature>
<organism evidence="8 9">
    <name type="scientific">Neolewinella antarctica</name>
    <dbReference type="NCBI Taxonomy" id="442734"/>
    <lineage>
        <taxon>Bacteria</taxon>
        <taxon>Pseudomonadati</taxon>
        <taxon>Bacteroidota</taxon>
        <taxon>Saprospiria</taxon>
        <taxon>Saprospirales</taxon>
        <taxon>Lewinellaceae</taxon>
        <taxon>Neolewinella</taxon>
    </lineage>
</organism>
<keyword evidence="3 5" id="KW-0819">tRNA processing</keyword>
<name>A0ABX0X757_9BACT</name>
<comment type="caution">
    <text evidence="8">The sequence shown here is derived from an EMBL/GenBank/DDBJ whole genome shotgun (WGS) entry which is preliminary data.</text>
</comment>
<dbReference type="CDD" id="cd02573">
    <property type="entry name" value="PseudoU_synth_EcTruB"/>
    <property type="match status" value="1"/>
</dbReference>
<dbReference type="EMBL" id="JAATJH010000001">
    <property type="protein sequence ID" value="NJC25074.1"/>
    <property type="molecule type" value="Genomic_DNA"/>
</dbReference>